<evidence type="ECO:0000313" key="2">
    <source>
        <dbReference type="Proteomes" id="UP000322000"/>
    </source>
</evidence>
<keyword evidence="2" id="KW-1185">Reference proteome</keyword>
<evidence type="ECO:0000313" key="3">
    <source>
        <dbReference type="RefSeq" id="XP_026729232.1"/>
    </source>
</evidence>
<organism evidence="2 3">
    <name type="scientific">Trichoplusia ni</name>
    <name type="common">Cabbage looper</name>
    <dbReference type="NCBI Taxonomy" id="7111"/>
    <lineage>
        <taxon>Eukaryota</taxon>
        <taxon>Metazoa</taxon>
        <taxon>Ecdysozoa</taxon>
        <taxon>Arthropoda</taxon>
        <taxon>Hexapoda</taxon>
        <taxon>Insecta</taxon>
        <taxon>Pterygota</taxon>
        <taxon>Neoptera</taxon>
        <taxon>Endopterygota</taxon>
        <taxon>Lepidoptera</taxon>
        <taxon>Glossata</taxon>
        <taxon>Ditrysia</taxon>
        <taxon>Noctuoidea</taxon>
        <taxon>Noctuidae</taxon>
        <taxon>Plusiinae</taxon>
        <taxon>Trichoplusia</taxon>
    </lineage>
</organism>
<feature type="compositionally biased region" description="Basic residues" evidence="1">
    <location>
        <begin position="22"/>
        <end position="33"/>
    </location>
</feature>
<name>A0A7E5VLP5_TRINI</name>
<protein>
    <submittedName>
        <fullName evidence="3">Uncharacterized protein LOC113494912</fullName>
    </submittedName>
</protein>
<dbReference type="Proteomes" id="UP000322000">
    <property type="component" value="Chromosome 6"/>
</dbReference>
<proteinExistence type="predicted"/>
<accession>A0A7E5VLP5</accession>
<sequence length="153" mass="17646">MSDCESDIVPFNNERKIESSHKRTTSTGKRKTPTKSAIISKKNKTDIFGLRHERNDECDGSSTPVLSTFFVTRLANRNERRTANTSGEYYIDLKVYQTNDARETDSQELWRKALLRLKLQTDGDTIQWRKLQAFVQSADELFMKPPTFFSSNA</sequence>
<dbReference type="InParanoid" id="A0A7E5VLP5"/>
<reference evidence="3" key="1">
    <citation type="submission" date="2025-08" db="UniProtKB">
        <authorList>
            <consortium name="RefSeq"/>
        </authorList>
    </citation>
    <scope>IDENTIFICATION</scope>
</reference>
<dbReference type="GeneID" id="113494912"/>
<gene>
    <name evidence="3" type="primary">LOC113494912</name>
</gene>
<dbReference type="KEGG" id="tnl:113494912"/>
<dbReference type="AlphaFoldDB" id="A0A7E5VLP5"/>
<feature type="region of interest" description="Disordered" evidence="1">
    <location>
        <begin position="1"/>
        <end position="36"/>
    </location>
</feature>
<dbReference type="OrthoDB" id="7485360at2759"/>
<dbReference type="RefSeq" id="XP_026729232.1">
    <property type="nucleotide sequence ID" value="XM_026873431.1"/>
</dbReference>
<evidence type="ECO:0000256" key="1">
    <source>
        <dbReference type="SAM" id="MobiDB-lite"/>
    </source>
</evidence>